<evidence type="ECO:0000313" key="2">
    <source>
        <dbReference type="Proteomes" id="UP000887013"/>
    </source>
</evidence>
<comment type="caution">
    <text evidence="1">The sequence shown here is derived from an EMBL/GenBank/DDBJ whole genome shotgun (WGS) entry which is preliminary data.</text>
</comment>
<reference evidence="1" key="1">
    <citation type="submission" date="2020-08" db="EMBL/GenBank/DDBJ databases">
        <title>Multicomponent nature underlies the extraordinary mechanical properties of spider dragline silk.</title>
        <authorList>
            <person name="Kono N."/>
            <person name="Nakamura H."/>
            <person name="Mori M."/>
            <person name="Yoshida Y."/>
            <person name="Ohtoshi R."/>
            <person name="Malay A.D."/>
            <person name="Moran D.A.P."/>
            <person name="Tomita M."/>
            <person name="Numata K."/>
            <person name="Arakawa K."/>
        </authorList>
    </citation>
    <scope>NUCLEOTIDE SEQUENCE</scope>
</reference>
<sequence length="478" mass="57478">MAINNRNLSQLFENVLILFSLSREVSWRQLIIDMIPSHFPVLSLTGMCSIKIAIAIGHDPEVKAVEKKHKLFDTISTQKNFHWFLTREDERCIRWRAGIPSELQERDFPPIRPTARQPQCYCDRDISAEFEYFWRSKELRENSLFFNEWSDLVLKKISSLSLPAKYRNMLLSLVRYVRLEIKKWVRNHREIFRWFDEPTRFQWKSSGKINYEETVKGLIRNESLDIKTSYVLASIYYLKDDAVLLPSKDRINFGEMSSMSYNYPFLEVWNNWVKEERDGTIDWDNLADNRTGLDRALRDASLWRSHYHIGLRNLFTKLSTGKKLQWLIYSIEKETIDNEEFLFCLSHLEGNHENLFRNHPFRILGYFLDWPLQCKFLEAAEILWTFLSGRMFFFLLHFIIYEKILEKWDDYDYFHLLREFWHQSPIHLKECIKMKNIYQVVMLAIDHGDTSSFYDEIIVKYCEHITFAFHFPRLISVS</sequence>
<name>A0A8X6R4L5_NEPPI</name>
<gene>
    <name evidence="1" type="primary">AVEN_271376_1</name>
    <name evidence="1" type="ORF">NPIL_318781</name>
</gene>
<protein>
    <submittedName>
        <fullName evidence="1">Uncharacterized protein</fullName>
    </submittedName>
</protein>
<evidence type="ECO:0000313" key="1">
    <source>
        <dbReference type="EMBL" id="GFU46759.1"/>
    </source>
</evidence>
<proteinExistence type="predicted"/>
<dbReference type="Proteomes" id="UP000887013">
    <property type="component" value="Unassembled WGS sequence"/>
</dbReference>
<dbReference type="EMBL" id="BMAW01037027">
    <property type="protein sequence ID" value="GFU46759.1"/>
    <property type="molecule type" value="Genomic_DNA"/>
</dbReference>
<organism evidence="1 2">
    <name type="scientific">Nephila pilipes</name>
    <name type="common">Giant wood spider</name>
    <name type="synonym">Nephila maculata</name>
    <dbReference type="NCBI Taxonomy" id="299642"/>
    <lineage>
        <taxon>Eukaryota</taxon>
        <taxon>Metazoa</taxon>
        <taxon>Ecdysozoa</taxon>
        <taxon>Arthropoda</taxon>
        <taxon>Chelicerata</taxon>
        <taxon>Arachnida</taxon>
        <taxon>Araneae</taxon>
        <taxon>Araneomorphae</taxon>
        <taxon>Entelegynae</taxon>
        <taxon>Araneoidea</taxon>
        <taxon>Nephilidae</taxon>
        <taxon>Nephila</taxon>
    </lineage>
</organism>
<accession>A0A8X6R4L5</accession>
<keyword evidence="2" id="KW-1185">Reference proteome</keyword>
<dbReference type="AlphaFoldDB" id="A0A8X6R4L5"/>